<dbReference type="Proteomes" id="UP000061569">
    <property type="component" value="Chromosome"/>
</dbReference>
<dbReference type="EMBL" id="CP013140">
    <property type="protein sequence ID" value="ALN59590.1"/>
    <property type="molecule type" value="Genomic_DNA"/>
</dbReference>
<evidence type="ECO:0000313" key="2">
    <source>
        <dbReference type="EMBL" id="ALN59590.1"/>
    </source>
</evidence>
<accession>A0A0S2DLQ6</accession>
<proteinExistence type="predicted"/>
<reference evidence="2 3" key="1">
    <citation type="submission" date="2015-11" db="EMBL/GenBank/DDBJ databases">
        <title>Genome sequences of Lysobacter enzymogenes strain C3 and Lysobacter antibioticus ATCC 29479.</title>
        <authorList>
            <person name="Kobayashi D.Y."/>
        </authorList>
    </citation>
    <scope>NUCLEOTIDE SEQUENCE [LARGE SCALE GENOMIC DNA]</scope>
    <source>
        <strain evidence="2 3">C3</strain>
    </source>
</reference>
<gene>
    <name evidence="2" type="ORF">GLE_4249</name>
</gene>
<feature type="compositionally biased region" description="Low complexity" evidence="1">
    <location>
        <begin position="92"/>
        <end position="106"/>
    </location>
</feature>
<evidence type="ECO:0000313" key="3">
    <source>
        <dbReference type="Proteomes" id="UP000061569"/>
    </source>
</evidence>
<organism evidence="2 3">
    <name type="scientific">Lysobacter enzymogenes</name>
    <dbReference type="NCBI Taxonomy" id="69"/>
    <lineage>
        <taxon>Bacteria</taxon>
        <taxon>Pseudomonadati</taxon>
        <taxon>Pseudomonadota</taxon>
        <taxon>Gammaproteobacteria</taxon>
        <taxon>Lysobacterales</taxon>
        <taxon>Lysobacteraceae</taxon>
        <taxon>Lysobacter</taxon>
    </lineage>
</organism>
<dbReference type="PATRIC" id="fig|69.6.peg.4190"/>
<dbReference type="AlphaFoldDB" id="A0A0S2DLQ6"/>
<feature type="region of interest" description="Disordered" evidence="1">
    <location>
        <begin position="83"/>
        <end position="113"/>
    </location>
</feature>
<protein>
    <submittedName>
        <fullName evidence="2">Uncharacterized protein</fullName>
    </submittedName>
</protein>
<dbReference type="STRING" id="69.GLE_4249"/>
<name>A0A0S2DLQ6_LYSEN</name>
<sequence length="113" mass="11590">MAHRIRFRALYDGREFGRIGVTVNSNIARVRLRVHALALQRACSGTVTEPAPAARARQSGRRLNADSGRRRIAAAACAGLRAAAPGRHRPGEAPAATEAAGAAGITAPGGAGS</sequence>
<evidence type="ECO:0000256" key="1">
    <source>
        <dbReference type="SAM" id="MobiDB-lite"/>
    </source>
</evidence>
<dbReference type="KEGG" id="lez:GLE_4249"/>